<dbReference type="Gene3D" id="2.30.130.110">
    <property type="match status" value="1"/>
</dbReference>
<dbReference type="GO" id="GO:0016829">
    <property type="term" value="F:lyase activity"/>
    <property type="evidence" value="ECO:0007669"/>
    <property type="project" value="UniProtKB-KW"/>
</dbReference>
<dbReference type="AlphaFoldDB" id="A0A1G6BIR6"/>
<evidence type="ECO:0000256" key="1">
    <source>
        <dbReference type="ARBA" id="ARBA00010986"/>
    </source>
</evidence>
<gene>
    <name evidence="4" type="ORF">SAMN02982931_01500</name>
</gene>
<dbReference type="Pfam" id="PF20629">
    <property type="entry name" value="GD_AH_C"/>
    <property type="match status" value="1"/>
</dbReference>
<organism evidence="4 5">
    <name type="scientific">Bauldia litoralis</name>
    <dbReference type="NCBI Taxonomy" id="665467"/>
    <lineage>
        <taxon>Bacteria</taxon>
        <taxon>Pseudomonadati</taxon>
        <taxon>Pseudomonadota</taxon>
        <taxon>Alphaproteobacteria</taxon>
        <taxon>Hyphomicrobiales</taxon>
        <taxon>Kaistiaceae</taxon>
        <taxon>Bauldia</taxon>
    </lineage>
</organism>
<dbReference type="EMBL" id="FMXQ01000003">
    <property type="protein sequence ID" value="SDB20483.1"/>
    <property type="molecule type" value="Genomic_DNA"/>
</dbReference>
<dbReference type="Pfam" id="PF08666">
    <property type="entry name" value="SAF"/>
    <property type="match status" value="1"/>
</dbReference>
<evidence type="ECO:0000256" key="2">
    <source>
        <dbReference type="ARBA" id="ARBA00023239"/>
    </source>
</evidence>
<dbReference type="STRING" id="665467.SAMN02982931_01500"/>
<dbReference type="PANTHER" id="PTHR30536:SF5">
    <property type="entry name" value="ALTRONATE DEHYDRATASE"/>
    <property type="match status" value="1"/>
</dbReference>
<dbReference type="InterPro" id="IPR052172">
    <property type="entry name" value="UxaA_altronate/galactarate_dh"/>
</dbReference>
<dbReference type="InterPro" id="IPR048332">
    <property type="entry name" value="GD_AH_C"/>
</dbReference>
<name>A0A1G6BIR6_9HYPH</name>
<keyword evidence="5" id="KW-1185">Reference proteome</keyword>
<protein>
    <submittedName>
        <fullName evidence="4">Altronate hydrolase</fullName>
    </submittedName>
</protein>
<dbReference type="Proteomes" id="UP000199071">
    <property type="component" value="Unassembled WGS sequence"/>
</dbReference>
<dbReference type="PANTHER" id="PTHR30536">
    <property type="entry name" value="ALTRONATE/GALACTARATE DEHYDRATASE"/>
    <property type="match status" value="1"/>
</dbReference>
<proteinExistence type="inferred from homology"/>
<keyword evidence="4" id="KW-0378">Hydrolase</keyword>
<reference evidence="4 5" key="1">
    <citation type="submission" date="2016-10" db="EMBL/GenBank/DDBJ databases">
        <authorList>
            <person name="de Groot N.N."/>
        </authorList>
    </citation>
    <scope>NUCLEOTIDE SEQUENCE [LARGE SCALE GENOMIC DNA]</scope>
    <source>
        <strain evidence="4 5">ATCC 35022</strain>
    </source>
</reference>
<evidence type="ECO:0000313" key="5">
    <source>
        <dbReference type="Proteomes" id="UP000199071"/>
    </source>
</evidence>
<dbReference type="GO" id="GO:0016787">
    <property type="term" value="F:hydrolase activity"/>
    <property type="evidence" value="ECO:0007669"/>
    <property type="project" value="UniProtKB-KW"/>
</dbReference>
<dbReference type="SMART" id="SM00858">
    <property type="entry name" value="SAF"/>
    <property type="match status" value="1"/>
</dbReference>
<dbReference type="Pfam" id="PF04295">
    <property type="entry name" value="GD_AH_second"/>
    <property type="match status" value="1"/>
</dbReference>
<accession>A0A1G6BIR6</accession>
<dbReference type="GO" id="GO:0019698">
    <property type="term" value="P:D-galacturonate catabolic process"/>
    <property type="evidence" value="ECO:0007669"/>
    <property type="project" value="TreeGrafter"/>
</dbReference>
<dbReference type="InterPro" id="IPR007392">
    <property type="entry name" value="GD_AH_second"/>
</dbReference>
<sequence length="512" mass="53474">MAEMTDAASVARVLRLAPDDHVGIALEGLEAGTSLSPAFPVTVRTAVPAGHKVALVDIAEGERVRRLGQPIGVAAASIVAGDHVHEHNLAYPGTLASRAVATRDPLPLANDIATFEGYRRADGRAATRNYIGVLTTVNCSARVARVVAQHFTPEVLRAWPSIDGVMPLTHASGCSISDGTPSMDMLRRTLAGYARHPNFVGVLIVGLGCEDNQIDRLCSETGLELGDAIRSLTIQDLGGTTASVRAGIAAVEAMMAAAAGQERVPIPVSELVVGLQCGGSDSFSGLSANPALGVAVDRLVAQGGTAILSETPEIYGAENLLLQRVADESVGRELIDLLEWWDGYTAKEPHGFDHNASPGNRAGGLTTILEKSLGAVAKGGTTPLNAVYRYAEAITKSGLVFMDSPGFDPVSATGQVASGANLIVFTTGRGSCFGCRPAPSLKLATNTPLFQRMREDMDINCGLILDGLATIPEMGGTILDAMIRTASGEQTASEVLGYGDDEFAPWHINAWT</sequence>
<evidence type="ECO:0000259" key="3">
    <source>
        <dbReference type="SMART" id="SM00858"/>
    </source>
</evidence>
<keyword evidence="2" id="KW-0456">Lyase</keyword>
<dbReference type="InterPro" id="IPR013974">
    <property type="entry name" value="SAF"/>
</dbReference>
<dbReference type="InterPro" id="IPR044144">
    <property type="entry name" value="SAF_UxaA/GarD"/>
</dbReference>
<feature type="domain" description="SAF" evidence="3">
    <location>
        <begin position="20"/>
        <end position="90"/>
    </location>
</feature>
<evidence type="ECO:0000313" key="4">
    <source>
        <dbReference type="EMBL" id="SDB20483.1"/>
    </source>
</evidence>
<comment type="similarity">
    <text evidence="1">Belongs to the UxaA family.</text>
</comment>
<dbReference type="CDD" id="cd11613">
    <property type="entry name" value="SAF_AH_GD"/>
    <property type="match status" value="1"/>
</dbReference>